<dbReference type="Pfam" id="PF13246">
    <property type="entry name" value="Cation_ATPase"/>
    <property type="match status" value="1"/>
</dbReference>
<feature type="transmembrane region" description="Helical" evidence="18">
    <location>
        <begin position="334"/>
        <end position="358"/>
    </location>
</feature>
<dbReference type="InterPro" id="IPR001757">
    <property type="entry name" value="P_typ_ATPase"/>
</dbReference>
<evidence type="ECO:0000256" key="9">
    <source>
        <dbReference type="ARBA" id="ARBA00022692"/>
    </source>
</evidence>
<dbReference type="GO" id="GO:0005524">
    <property type="term" value="F:ATP binding"/>
    <property type="evidence" value="ECO:0007669"/>
    <property type="project" value="UniProtKB-KW"/>
</dbReference>
<dbReference type="GO" id="GO:0005886">
    <property type="term" value="C:plasma membrane"/>
    <property type="evidence" value="ECO:0007669"/>
    <property type="project" value="UniProtKB-SubCell"/>
</dbReference>
<protein>
    <recommendedName>
        <fullName evidence="5">Magnesium-transporting ATPase, P-type 1</fullName>
        <ecNumber evidence="4">7.2.2.14</ecNumber>
    </recommendedName>
    <alternativeName>
        <fullName evidence="16">Mg(2+) transport ATPase, P-type 1</fullName>
    </alternativeName>
</protein>
<keyword evidence="9 18" id="KW-0812">Transmembrane</keyword>
<evidence type="ECO:0000256" key="14">
    <source>
        <dbReference type="ARBA" id="ARBA00022989"/>
    </source>
</evidence>
<keyword evidence="10" id="KW-0547">Nucleotide-binding</keyword>
<comment type="similarity">
    <text evidence="3">Belongs to the cation transport ATPase (P-type) (TC 3.A.3) family. Type IIIB subfamily.</text>
</comment>
<keyword evidence="6" id="KW-1003">Cell membrane</keyword>
<dbReference type="InterPro" id="IPR006068">
    <property type="entry name" value="ATPase_P-typ_cation-transptr_C"/>
</dbReference>
<evidence type="ECO:0000256" key="8">
    <source>
        <dbReference type="ARBA" id="ARBA00022553"/>
    </source>
</evidence>
<keyword evidence="15 18" id="KW-0472">Membrane</keyword>
<feature type="transmembrane region" description="Helical" evidence="18">
    <location>
        <begin position="844"/>
        <end position="865"/>
    </location>
</feature>
<dbReference type="Gene3D" id="3.40.50.1000">
    <property type="entry name" value="HAD superfamily/HAD-like"/>
    <property type="match status" value="1"/>
</dbReference>
<evidence type="ECO:0000256" key="13">
    <source>
        <dbReference type="ARBA" id="ARBA00022967"/>
    </source>
</evidence>
<evidence type="ECO:0000256" key="12">
    <source>
        <dbReference type="ARBA" id="ARBA00022842"/>
    </source>
</evidence>
<dbReference type="Pfam" id="PF00690">
    <property type="entry name" value="Cation_ATPase_N"/>
    <property type="match status" value="1"/>
</dbReference>
<dbReference type="SFLD" id="SFLDG00002">
    <property type="entry name" value="C1.7:_P-type_atpase_like"/>
    <property type="match status" value="1"/>
</dbReference>
<dbReference type="NCBIfam" id="TIGR01524">
    <property type="entry name" value="ATPase-IIIB_Mg"/>
    <property type="match status" value="1"/>
</dbReference>
<dbReference type="Proteomes" id="UP000290365">
    <property type="component" value="Chromosome"/>
</dbReference>
<comment type="subcellular location">
    <subcellularLocation>
        <location evidence="2">Cell inner membrane</location>
        <topology evidence="2">Multi-pass membrane protein</topology>
    </subcellularLocation>
</comment>
<comment type="function">
    <text evidence="1">Mediates magnesium influx to the cytosol.</text>
</comment>
<dbReference type="InterPro" id="IPR008250">
    <property type="entry name" value="ATPase_P-typ_transduc_dom_A_sf"/>
</dbReference>
<dbReference type="GO" id="GO:0015444">
    <property type="term" value="F:P-type magnesium transporter activity"/>
    <property type="evidence" value="ECO:0007669"/>
    <property type="project" value="UniProtKB-EC"/>
</dbReference>
<dbReference type="InterPro" id="IPR036412">
    <property type="entry name" value="HAD-like_sf"/>
</dbReference>
<dbReference type="AlphaFoldDB" id="A0A4P6JK60"/>
<evidence type="ECO:0000259" key="19">
    <source>
        <dbReference type="SMART" id="SM00831"/>
    </source>
</evidence>
<organism evidence="20 21">
    <name type="scientific">Ktedonosporobacter rubrisoli</name>
    <dbReference type="NCBI Taxonomy" id="2509675"/>
    <lineage>
        <taxon>Bacteria</taxon>
        <taxon>Bacillati</taxon>
        <taxon>Chloroflexota</taxon>
        <taxon>Ktedonobacteria</taxon>
        <taxon>Ktedonobacterales</taxon>
        <taxon>Ktedonosporobacteraceae</taxon>
        <taxon>Ktedonosporobacter</taxon>
    </lineage>
</organism>
<keyword evidence="20" id="KW-0378">Hydrolase</keyword>
<evidence type="ECO:0000256" key="4">
    <source>
        <dbReference type="ARBA" id="ARBA00012786"/>
    </source>
</evidence>
<gene>
    <name evidence="20" type="primary">mgtA</name>
    <name evidence="20" type="ORF">EPA93_03005</name>
</gene>
<feature type="transmembrane region" description="Helical" evidence="18">
    <location>
        <begin position="124"/>
        <end position="143"/>
    </location>
</feature>
<keyword evidence="11" id="KW-0067">ATP-binding</keyword>
<dbReference type="Gene3D" id="2.70.150.10">
    <property type="entry name" value="Calcium-transporting ATPase, cytoplasmic transduction domain A"/>
    <property type="match status" value="1"/>
</dbReference>
<evidence type="ECO:0000256" key="2">
    <source>
        <dbReference type="ARBA" id="ARBA00004429"/>
    </source>
</evidence>
<dbReference type="Gene3D" id="3.40.1110.10">
    <property type="entry name" value="Calcium-transporting ATPase, cytoplasmic domain N"/>
    <property type="match status" value="1"/>
</dbReference>
<dbReference type="EMBL" id="CP035758">
    <property type="protein sequence ID" value="QBD75016.1"/>
    <property type="molecule type" value="Genomic_DNA"/>
</dbReference>
<keyword evidence="21" id="KW-1185">Reference proteome</keyword>
<dbReference type="OrthoDB" id="9760364at2"/>
<dbReference type="NCBIfam" id="NF011702">
    <property type="entry name" value="PRK15122.1"/>
    <property type="match status" value="1"/>
</dbReference>
<evidence type="ECO:0000256" key="17">
    <source>
        <dbReference type="ARBA" id="ARBA00047295"/>
    </source>
</evidence>
<dbReference type="SUPFAM" id="SSF56784">
    <property type="entry name" value="HAD-like"/>
    <property type="match status" value="1"/>
</dbReference>
<dbReference type="SMART" id="SM00831">
    <property type="entry name" value="Cation_ATPase_N"/>
    <property type="match status" value="1"/>
</dbReference>
<dbReference type="Gene3D" id="1.20.1110.10">
    <property type="entry name" value="Calcium-transporting ATPase, transmembrane domain"/>
    <property type="match status" value="1"/>
</dbReference>
<evidence type="ECO:0000313" key="20">
    <source>
        <dbReference type="EMBL" id="QBD75016.1"/>
    </source>
</evidence>
<evidence type="ECO:0000256" key="7">
    <source>
        <dbReference type="ARBA" id="ARBA00022519"/>
    </source>
</evidence>
<dbReference type="InterPro" id="IPR018303">
    <property type="entry name" value="ATPase_P-typ_P_site"/>
</dbReference>
<keyword evidence="12" id="KW-0460">Magnesium</keyword>
<evidence type="ECO:0000256" key="11">
    <source>
        <dbReference type="ARBA" id="ARBA00022840"/>
    </source>
</evidence>
<dbReference type="InterPro" id="IPR023214">
    <property type="entry name" value="HAD_sf"/>
</dbReference>
<name>A0A4P6JK60_KTERU</name>
<evidence type="ECO:0000256" key="1">
    <source>
        <dbReference type="ARBA" id="ARBA00003954"/>
    </source>
</evidence>
<keyword evidence="13" id="KW-1278">Translocase</keyword>
<dbReference type="GO" id="GO:0016887">
    <property type="term" value="F:ATP hydrolysis activity"/>
    <property type="evidence" value="ECO:0007669"/>
    <property type="project" value="InterPro"/>
</dbReference>
<dbReference type="Pfam" id="PF00122">
    <property type="entry name" value="E1-E2_ATPase"/>
    <property type="match status" value="1"/>
</dbReference>
<comment type="catalytic activity">
    <reaction evidence="17">
        <text>Mg(2+)(out) + ATP + H2O = Mg(2+)(in) + ADP + phosphate + H(+)</text>
        <dbReference type="Rhea" id="RHEA:10260"/>
        <dbReference type="ChEBI" id="CHEBI:15377"/>
        <dbReference type="ChEBI" id="CHEBI:15378"/>
        <dbReference type="ChEBI" id="CHEBI:18420"/>
        <dbReference type="ChEBI" id="CHEBI:30616"/>
        <dbReference type="ChEBI" id="CHEBI:43474"/>
        <dbReference type="ChEBI" id="CHEBI:456216"/>
        <dbReference type="EC" id="7.2.2.14"/>
    </reaction>
</comment>
<evidence type="ECO:0000256" key="6">
    <source>
        <dbReference type="ARBA" id="ARBA00022475"/>
    </source>
</evidence>
<dbReference type="InterPro" id="IPR044492">
    <property type="entry name" value="P_typ_ATPase_HD_dom"/>
</dbReference>
<dbReference type="SUPFAM" id="SSF81665">
    <property type="entry name" value="Calcium ATPase, transmembrane domain M"/>
    <property type="match status" value="1"/>
</dbReference>
<dbReference type="NCBIfam" id="TIGR01494">
    <property type="entry name" value="ATPase_P-type"/>
    <property type="match status" value="2"/>
</dbReference>
<dbReference type="PROSITE" id="PS00154">
    <property type="entry name" value="ATPASE_E1_E2"/>
    <property type="match status" value="1"/>
</dbReference>
<proteinExistence type="inferred from homology"/>
<sequence length="915" mass="101477">MFGAHALNHQERISSMKLLTRTKQESARSTHTLRLSQLMRDVAISNTSHALQLLQTSQQGLTEFEANKRLAQFGKNEVAHEKPPVWWVQLGKAFVNPFIGVLVVLGTVSLFTDVIFASPEDRSWKEIIILSVMILISSLLRFWQEFRSQRSAEKLKAMVRTTATVIRRPSASHQEGHKREIPLADLVPGDIVSLSAGDMIPADVRLLTSKDLYISQSALTGEAMPVEKYDTLGNVVEKSAQRRLNTATDPLEISSLCFMGTNVVSGTATAAVVSTGKQTFFGSMASSVLGQRSMTSFDKGVNKVTWLLIRFMLIMVPVVFAINGLTKGDWQQAFFFALAVAVGLTPEMLPLVVTANLAKGAVMMAKHKVIVKRLNSIQNFGAMDILCTDKTGTLTEDHVVLVRHLDTRGQESEHVLQLAYVNSFYQTGLKNLIDRAVIEHAEEEHAVHTYLRYHKIDEIPFDFVRRRMSVIVEGSDELPLLICKGALEEILHISTAIEEHGQIVPLTEAKRARVQHLGNELNKDGLRVIAVAYKSLAGQHSPFAVSDEQDLVLAGYIGFLDPPKASSREAIQALSEHGVTVKILTGDNDIVTAKVCHEVGLDATRMVLGREIEDMSDEELTDLAEKTTVFAKLNPLQKARVIRCLKSNGHTVGYMGDGINDAAALRDADVGISVDTAVDIARESADMILLEKSLLVLEQGVIRGRVVFGNIIKYIKMTASSNFGNVFSVLVASAFIPFLPMLSIQLLIQNLLYDLSQLSLPWDRMDKEFVARPRKWEAGGLARFMVFIGPISSIFDITTFLLMWYVFKANSPEMQALFQSGWFIEGLLSQTLIVHMIRTQKIPFIQSIASLPVILLTGTIMAVGIAIPFTPFGASIGMQALPLSYFPWLVATLLTYCVLTQLIKTWFIRRFKVWL</sequence>
<dbReference type="InterPro" id="IPR023298">
    <property type="entry name" value="ATPase_P-typ_TM_dom_sf"/>
</dbReference>
<dbReference type="EC" id="7.2.2.14" evidence="4"/>
<feature type="transmembrane region" description="Helical" evidence="18">
    <location>
        <begin position="723"/>
        <end position="748"/>
    </location>
</feature>
<evidence type="ECO:0000256" key="10">
    <source>
        <dbReference type="ARBA" id="ARBA00022741"/>
    </source>
</evidence>
<reference evidence="20 21" key="1">
    <citation type="submission" date="2019-01" db="EMBL/GenBank/DDBJ databases">
        <title>Ktedonosporobacter rubrisoli SCAWS-G2.</title>
        <authorList>
            <person name="Huang Y."/>
            <person name="Yan B."/>
        </authorList>
    </citation>
    <scope>NUCLEOTIDE SEQUENCE [LARGE SCALE GENOMIC DNA]</scope>
    <source>
        <strain evidence="20 21">SCAWS-G2</strain>
    </source>
</reference>
<evidence type="ECO:0000256" key="5">
    <source>
        <dbReference type="ARBA" id="ARBA00013555"/>
    </source>
</evidence>
<feature type="transmembrane region" description="Helical" evidence="18">
    <location>
        <begin position="304"/>
        <end position="322"/>
    </location>
</feature>
<feature type="transmembrane region" description="Helical" evidence="18">
    <location>
        <begin position="885"/>
        <end position="907"/>
    </location>
</feature>
<dbReference type="InterPro" id="IPR004014">
    <property type="entry name" value="ATPase_P-typ_cation-transptr_N"/>
</dbReference>
<dbReference type="SUPFAM" id="SSF81653">
    <property type="entry name" value="Calcium ATPase, transduction domain A"/>
    <property type="match status" value="1"/>
</dbReference>
<evidence type="ECO:0000313" key="21">
    <source>
        <dbReference type="Proteomes" id="UP000290365"/>
    </source>
</evidence>
<dbReference type="CDD" id="cd02077">
    <property type="entry name" value="P-type_ATPase_Mg"/>
    <property type="match status" value="1"/>
</dbReference>
<dbReference type="PRINTS" id="PR01836">
    <property type="entry name" value="MGATPASE"/>
</dbReference>
<evidence type="ECO:0000256" key="3">
    <source>
        <dbReference type="ARBA" id="ARBA00008746"/>
    </source>
</evidence>
<evidence type="ECO:0000256" key="15">
    <source>
        <dbReference type="ARBA" id="ARBA00023136"/>
    </source>
</evidence>
<dbReference type="SFLD" id="SFLDS00003">
    <property type="entry name" value="Haloacid_Dehalogenase"/>
    <property type="match status" value="1"/>
</dbReference>
<dbReference type="InterPro" id="IPR059000">
    <property type="entry name" value="ATPase_P-type_domA"/>
</dbReference>
<feature type="transmembrane region" description="Helical" evidence="18">
    <location>
        <begin position="784"/>
        <end position="807"/>
    </location>
</feature>
<dbReference type="KEGG" id="kbs:EPA93_03005"/>
<dbReference type="Pfam" id="PF00689">
    <property type="entry name" value="Cation_ATPase_C"/>
    <property type="match status" value="1"/>
</dbReference>
<dbReference type="InterPro" id="IPR006415">
    <property type="entry name" value="P-type_ATPase_IIIB"/>
</dbReference>
<dbReference type="SUPFAM" id="SSF81660">
    <property type="entry name" value="Metal cation-transporting ATPase, ATP-binding domain N"/>
    <property type="match status" value="1"/>
</dbReference>
<keyword evidence="7" id="KW-0997">Cell inner membrane</keyword>
<accession>A0A4P6JK60</accession>
<dbReference type="SFLD" id="SFLDF00027">
    <property type="entry name" value="p-type_atpase"/>
    <property type="match status" value="1"/>
</dbReference>
<evidence type="ECO:0000256" key="16">
    <source>
        <dbReference type="ARBA" id="ARBA00029806"/>
    </source>
</evidence>
<dbReference type="InterPro" id="IPR023299">
    <property type="entry name" value="ATPase_P-typ_cyto_dom_N"/>
</dbReference>
<keyword evidence="14 18" id="KW-1133">Transmembrane helix</keyword>
<evidence type="ECO:0000256" key="18">
    <source>
        <dbReference type="SAM" id="Phobius"/>
    </source>
</evidence>
<keyword evidence="8" id="KW-0597">Phosphoprotein</keyword>
<dbReference type="PANTHER" id="PTHR42861">
    <property type="entry name" value="CALCIUM-TRANSPORTING ATPASE"/>
    <property type="match status" value="1"/>
</dbReference>
<feature type="domain" description="Cation-transporting P-type ATPase N-terminal" evidence="19">
    <location>
        <begin position="41"/>
        <end position="114"/>
    </location>
</feature>
<feature type="transmembrane region" description="Helical" evidence="18">
    <location>
        <begin position="98"/>
        <end position="118"/>
    </location>
</feature>